<feature type="disulfide bond" evidence="1">
    <location>
        <begin position="473"/>
        <end position="483"/>
    </location>
</feature>
<evidence type="ECO:0000256" key="1">
    <source>
        <dbReference type="PROSITE-ProRule" id="PRU00076"/>
    </source>
</evidence>
<dbReference type="PROSITE" id="PS50026">
    <property type="entry name" value="EGF_3"/>
    <property type="match status" value="1"/>
</dbReference>
<protein>
    <submittedName>
        <fullName evidence="4">Cephalotoxin-like protein</fullName>
    </submittedName>
</protein>
<accession>A0A6G1QDP8</accession>
<dbReference type="PROSITE" id="PS01186">
    <property type="entry name" value="EGF_2"/>
    <property type="match status" value="1"/>
</dbReference>
<dbReference type="CDD" id="cd00054">
    <property type="entry name" value="EGF_CA"/>
    <property type="match status" value="1"/>
</dbReference>
<dbReference type="InterPro" id="IPR039051">
    <property type="entry name" value="SE-CTX-like"/>
</dbReference>
<feature type="chain" id="PRO_5026091124" evidence="2">
    <location>
        <begin position="33"/>
        <end position="548"/>
    </location>
</feature>
<evidence type="ECO:0000313" key="4">
    <source>
        <dbReference type="EMBL" id="KAF3700675.1"/>
    </source>
</evidence>
<dbReference type="SUPFAM" id="SSF57196">
    <property type="entry name" value="EGF/Laminin"/>
    <property type="match status" value="1"/>
</dbReference>
<reference evidence="5" key="2">
    <citation type="submission" date="2019-02" db="EMBL/GenBank/DDBJ databases">
        <title>Opniocepnalus argus Var Kimnra genome.</title>
        <authorList>
            <person name="Zhou C."/>
            <person name="Xiao S."/>
        </authorList>
    </citation>
    <scope>NUCLEOTIDE SEQUENCE [LARGE SCALE GENOMIC DNA]</scope>
</reference>
<feature type="disulfide bond" evidence="1">
    <location>
        <begin position="477"/>
        <end position="494"/>
    </location>
</feature>
<keyword evidence="1" id="KW-0245">EGF-like domain</keyword>
<proteinExistence type="predicted"/>
<dbReference type="Pfam" id="PF00008">
    <property type="entry name" value="EGF"/>
    <property type="match status" value="1"/>
</dbReference>
<keyword evidence="2" id="KW-0732">Signal</keyword>
<dbReference type="SMART" id="SM00181">
    <property type="entry name" value="EGF"/>
    <property type="match status" value="1"/>
</dbReference>
<keyword evidence="1" id="KW-1015">Disulfide bond</keyword>
<evidence type="ECO:0000256" key="2">
    <source>
        <dbReference type="SAM" id="SignalP"/>
    </source>
</evidence>
<name>A0A6G1QDP8_CHAAH</name>
<dbReference type="AlphaFoldDB" id="A0A6G1QDP8"/>
<feature type="signal peptide" evidence="2">
    <location>
        <begin position="1"/>
        <end position="32"/>
    </location>
</feature>
<dbReference type="PANTHER" id="PTHR40472">
    <property type="entry name" value="RICIN B-TYPE LECTIN DOMAIN-CONTAINING PROTEIN"/>
    <property type="match status" value="1"/>
</dbReference>
<dbReference type="PROSITE" id="PS00022">
    <property type="entry name" value="EGF_1"/>
    <property type="match status" value="1"/>
</dbReference>
<sequence length="548" mass="62455">MVCVAVMAFLQRSDVMLFGSLTLLLLWTTSFAQSHYPTFHEVSAHFEISGSTRQVTPLPPGTREKVKETLEMVKESLTGVIDVLTAKDVLKKCAKFASVAPGCVGAIFSLVNLVFAFLPQEDPVQTELREGFAEVNRKLDLLSIQISNLATDVEWFNYASVYSQDEVRILNAWKKFNEFFEKSGQTLRQAEIFTNYYEYTGTEASVSNLYHYLTVSSTSLSGNLNNLLRNKFKCDVKEIGKYNLYFSSLLLKGVILNEFYWKLIGFKSSDKKSEHSQIFKNVYEAQTSSVEFCQNNYKHYMRKDVEEIAKALSPDDKPTIAVKVKEALDEKYNWFNWVVLVYDTDQDGQYVAVDITKIPMGKISVAVGATLKVKHIEAEETVKQRASECSVNKNCEDISKELAKCYLFPETQDNYGAFHNDERKVNEFAKVMYTSCHESHISQPKPFHKVECNGASRWSTCHAYIYYSQRDVCTHTCDNGGKCKELLNSNEWFCECPDGYHGDRCEAKMDTPTIQYPVPNIVTTNSKLRMIEAKLEEIQTTIRSQCHG</sequence>
<organism evidence="4 5">
    <name type="scientific">Channa argus</name>
    <name type="common">Northern snakehead</name>
    <name type="synonym">Ophicephalus argus</name>
    <dbReference type="NCBI Taxonomy" id="215402"/>
    <lineage>
        <taxon>Eukaryota</taxon>
        <taxon>Metazoa</taxon>
        <taxon>Chordata</taxon>
        <taxon>Craniata</taxon>
        <taxon>Vertebrata</taxon>
        <taxon>Euteleostomi</taxon>
        <taxon>Actinopterygii</taxon>
        <taxon>Neopterygii</taxon>
        <taxon>Teleostei</taxon>
        <taxon>Neoteleostei</taxon>
        <taxon>Acanthomorphata</taxon>
        <taxon>Anabantaria</taxon>
        <taxon>Anabantiformes</taxon>
        <taxon>Channoidei</taxon>
        <taxon>Channidae</taxon>
        <taxon>Channa</taxon>
    </lineage>
</organism>
<dbReference type="PANTHER" id="PTHR40472:SF6">
    <property type="entry name" value="RICIN B-TYPE LECTIN DOMAIN-CONTAINING PROTEIN"/>
    <property type="match status" value="1"/>
</dbReference>
<evidence type="ECO:0000313" key="5">
    <source>
        <dbReference type="Proteomes" id="UP000503349"/>
    </source>
</evidence>
<reference evidence="4 5" key="1">
    <citation type="submission" date="2019-02" db="EMBL/GenBank/DDBJ databases">
        <title>Opniocepnalus argus genome.</title>
        <authorList>
            <person name="Zhou C."/>
            <person name="Xiao S."/>
        </authorList>
    </citation>
    <scope>NUCLEOTIDE SEQUENCE [LARGE SCALE GENOMIC DNA]</scope>
    <source>
        <strain evidence="4">OARG1902GOOAL</strain>
        <tissue evidence="4">Muscle</tissue>
    </source>
</reference>
<dbReference type="EMBL" id="CM015726">
    <property type="protein sequence ID" value="KAF3700675.1"/>
    <property type="molecule type" value="Genomic_DNA"/>
</dbReference>
<keyword evidence="5" id="KW-1185">Reference proteome</keyword>
<dbReference type="Proteomes" id="UP000503349">
    <property type="component" value="Chromosome 15"/>
</dbReference>
<feature type="domain" description="EGF-like" evidence="3">
    <location>
        <begin position="469"/>
        <end position="506"/>
    </location>
</feature>
<dbReference type="InterPro" id="IPR000742">
    <property type="entry name" value="EGF"/>
</dbReference>
<evidence type="ECO:0000259" key="3">
    <source>
        <dbReference type="PROSITE" id="PS50026"/>
    </source>
</evidence>
<feature type="disulfide bond" evidence="1">
    <location>
        <begin position="496"/>
        <end position="505"/>
    </location>
</feature>
<dbReference type="Gene3D" id="2.10.25.10">
    <property type="entry name" value="Laminin"/>
    <property type="match status" value="1"/>
</dbReference>
<gene>
    <name evidence="4" type="ORF">EXN66_Car016363</name>
</gene>